<feature type="binding site" evidence="8">
    <location>
        <position position="101"/>
    </location>
    <ligand>
        <name>Mg(2+)</name>
        <dbReference type="ChEBI" id="CHEBI:18420"/>
    </ligand>
</feature>
<keyword evidence="10" id="KW-0548">Nucleotidyltransferase</keyword>
<comment type="cofactor">
    <cofactor evidence="8">
        <name>Mg(2+)</name>
        <dbReference type="ChEBI" id="CHEBI:18420"/>
    </cofactor>
</comment>
<keyword evidence="6 8" id="KW-0342">GTP-binding</keyword>
<evidence type="ECO:0000256" key="8">
    <source>
        <dbReference type="HAMAP-Rule" id="MF_00316"/>
    </source>
</evidence>
<feature type="binding site" evidence="8">
    <location>
        <position position="25"/>
    </location>
    <ligand>
        <name>GTP</name>
        <dbReference type="ChEBI" id="CHEBI:37565"/>
    </ligand>
</feature>
<protein>
    <recommendedName>
        <fullName evidence="8">Molybdenum cofactor guanylyltransferase</fullName>
        <shortName evidence="8">MoCo guanylyltransferase</shortName>
        <ecNumber evidence="8">2.7.7.77</ecNumber>
    </recommendedName>
    <alternativeName>
        <fullName evidence="8">GTP:molybdopterin guanylyltransferase</fullName>
    </alternativeName>
    <alternativeName>
        <fullName evidence="8">Mo-MPT guanylyltransferase</fullName>
    </alternativeName>
    <alternativeName>
        <fullName evidence="8">Molybdopterin guanylyltransferase</fullName>
    </alternativeName>
    <alternativeName>
        <fullName evidence="8">Molybdopterin-guanine dinucleotide synthase</fullName>
        <shortName evidence="8">MGD synthase</shortName>
    </alternativeName>
</protein>
<evidence type="ECO:0000256" key="7">
    <source>
        <dbReference type="ARBA" id="ARBA00023150"/>
    </source>
</evidence>
<dbReference type="InterPro" id="IPR029044">
    <property type="entry name" value="Nucleotide-diphossugar_trans"/>
</dbReference>
<keyword evidence="1 8" id="KW-0963">Cytoplasm</keyword>
<evidence type="ECO:0000256" key="2">
    <source>
        <dbReference type="ARBA" id="ARBA00022679"/>
    </source>
</evidence>
<keyword evidence="2 8" id="KW-0808">Transferase</keyword>
<comment type="domain">
    <text evidence="8">The N-terminal domain determines nucleotide recognition and specific binding, while the C-terminal domain determines the specific binding to the target protein.</text>
</comment>
<dbReference type="Proteomes" id="UP000196880">
    <property type="component" value="Unassembled WGS sequence"/>
</dbReference>
<dbReference type="InterPro" id="IPR025877">
    <property type="entry name" value="MobA-like_NTP_Trfase"/>
</dbReference>
<feature type="binding site" evidence="8">
    <location>
        <position position="101"/>
    </location>
    <ligand>
        <name>GTP</name>
        <dbReference type="ChEBI" id="CHEBI:37565"/>
    </ligand>
</feature>
<dbReference type="GO" id="GO:0005525">
    <property type="term" value="F:GTP binding"/>
    <property type="evidence" value="ECO:0007669"/>
    <property type="project" value="UniProtKB-UniRule"/>
</dbReference>
<keyword evidence="7 8" id="KW-0501">Molybdenum cofactor biosynthesis</keyword>
<dbReference type="GO" id="GO:0061603">
    <property type="term" value="F:molybdenum cofactor guanylyltransferase activity"/>
    <property type="evidence" value="ECO:0007669"/>
    <property type="project" value="UniProtKB-EC"/>
</dbReference>
<dbReference type="SUPFAM" id="SSF53448">
    <property type="entry name" value="Nucleotide-diphospho-sugar transferases"/>
    <property type="match status" value="1"/>
</dbReference>
<evidence type="ECO:0000256" key="3">
    <source>
        <dbReference type="ARBA" id="ARBA00022723"/>
    </source>
</evidence>
<dbReference type="CDD" id="cd02503">
    <property type="entry name" value="MobA"/>
    <property type="match status" value="1"/>
</dbReference>
<dbReference type="RefSeq" id="WP_087909086.1">
    <property type="nucleotide sequence ID" value="NZ_NAIA01000002.1"/>
</dbReference>
<comment type="function">
    <text evidence="8">Transfers a GMP moiety from GTP to Mo-molybdopterin (Mo-MPT) cofactor (Moco or molybdenum cofactor) to form Mo-molybdopterin guanine dinucleotide (Mo-MGD) cofactor.</text>
</comment>
<dbReference type="InterPro" id="IPR013482">
    <property type="entry name" value="Molybde_CF_guanTrfase"/>
</dbReference>
<comment type="caution">
    <text evidence="10">The sequence shown here is derived from an EMBL/GenBank/DDBJ whole genome shotgun (WGS) entry which is preliminary data.</text>
</comment>
<proteinExistence type="inferred from homology"/>
<dbReference type="AlphaFoldDB" id="A0A210RZ54"/>
<sequence>MISSDQITGLILAGGRAQRMGGIDKGLIPFLGKPLIESAITRLKHQVGPMLINANRNITKYAIHSHPVIMDETPDFSGPLAGFSAGLKACNTPYMLTTPCDSPLLPKDLGSRLAAEMLRGDFELVYASSKEADGKVWAQPVFCLMRTNLNESLEAFLQKGDLKIDRWFKELKSSTVVFDDTQAFANVNTPEELKALEEAFV</sequence>
<keyword evidence="5 8" id="KW-0460">Magnesium</keyword>
<evidence type="ECO:0000259" key="9">
    <source>
        <dbReference type="Pfam" id="PF12804"/>
    </source>
</evidence>
<dbReference type="GO" id="GO:1902758">
    <property type="term" value="P:bis(molybdopterin guanine dinucleotide)molybdenum biosynthetic process"/>
    <property type="evidence" value="ECO:0007669"/>
    <property type="project" value="TreeGrafter"/>
</dbReference>
<dbReference type="GO" id="GO:0005737">
    <property type="term" value="C:cytoplasm"/>
    <property type="evidence" value="ECO:0007669"/>
    <property type="project" value="UniProtKB-SubCell"/>
</dbReference>
<keyword evidence="11" id="KW-1185">Reference proteome</keyword>
<dbReference type="EC" id="2.7.7.77" evidence="8"/>
<evidence type="ECO:0000313" key="11">
    <source>
        <dbReference type="Proteomes" id="UP000196880"/>
    </source>
</evidence>
<dbReference type="PANTHER" id="PTHR19136:SF81">
    <property type="entry name" value="MOLYBDENUM COFACTOR GUANYLYLTRANSFERASE"/>
    <property type="match status" value="1"/>
</dbReference>
<comment type="subunit">
    <text evidence="8">Monomer.</text>
</comment>
<dbReference type="Gene3D" id="3.90.550.10">
    <property type="entry name" value="Spore Coat Polysaccharide Biosynthesis Protein SpsA, Chain A"/>
    <property type="match status" value="1"/>
</dbReference>
<feature type="binding site" evidence="8">
    <location>
        <position position="71"/>
    </location>
    <ligand>
        <name>GTP</name>
        <dbReference type="ChEBI" id="CHEBI:37565"/>
    </ligand>
</feature>
<dbReference type="EMBL" id="NAIA01000002">
    <property type="protein sequence ID" value="OWF66286.1"/>
    <property type="molecule type" value="Genomic_DNA"/>
</dbReference>
<dbReference type="PANTHER" id="PTHR19136">
    <property type="entry name" value="MOLYBDENUM COFACTOR GUANYLYLTRANSFERASE"/>
    <property type="match status" value="1"/>
</dbReference>
<feature type="domain" description="MobA-like NTP transferase" evidence="9">
    <location>
        <begin position="9"/>
        <end position="171"/>
    </location>
</feature>
<organism evidence="10 11">
    <name type="scientific">Polynucleobacter hirudinilacicola</name>
    <dbReference type="NCBI Taxonomy" id="1743166"/>
    <lineage>
        <taxon>Bacteria</taxon>
        <taxon>Pseudomonadati</taxon>
        <taxon>Pseudomonadota</taxon>
        <taxon>Betaproteobacteria</taxon>
        <taxon>Burkholderiales</taxon>
        <taxon>Burkholderiaceae</taxon>
        <taxon>Polynucleobacter</taxon>
    </lineage>
</organism>
<name>A0A210RZ54_9BURK</name>
<keyword evidence="4 8" id="KW-0547">Nucleotide-binding</keyword>
<evidence type="ECO:0000256" key="1">
    <source>
        <dbReference type="ARBA" id="ARBA00022490"/>
    </source>
</evidence>
<evidence type="ECO:0000256" key="4">
    <source>
        <dbReference type="ARBA" id="ARBA00022741"/>
    </source>
</evidence>
<dbReference type="GO" id="GO:0046872">
    <property type="term" value="F:metal ion binding"/>
    <property type="evidence" value="ECO:0007669"/>
    <property type="project" value="UniProtKB-KW"/>
</dbReference>
<comment type="similarity">
    <text evidence="8">Belongs to the MobA family.</text>
</comment>
<evidence type="ECO:0000256" key="5">
    <source>
        <dbReference type="ARBA" id="ARBA00022842"/>
    </source>
</evidence>
<evidence type="ECO:0000313" key="10">
    <source>
        <dbReference type="EMBL" id="OWF66286.1"/>
    </source>
</evidence>
<dbReference type="NCBIfam" id="TIGR02665">
    <property type="entry name" value="molyb_mobA"/>
    <property type="match status" value="1"/>
</dbReference>
<comment type="subcellular location">
    <subcellularLocation>
        <location evidence="8">Cytoplasm</location>
    </subcellularLocation>
</comment>
<gene>
    <name evidence="8" type="primary">mobA</name>
    <name evidence="10" type="ORF">B6A14_03570</name>
</gene>
<accession>A0A210RZ54</accession>
<feature type="binding site" evidence="8">
    <location>
        <position position="53"/>
    </location>
    <ligand>
        <name>GTP</name>
        <dbReference type="ChEBI" id="CHEBI:37565"/>
    </ligand>
</feature>
<keyword evidence="3 8" id="KW-0479">Metal-binding</keyword>
<comment type="catalytic activity">
    <reaction evidence="8">
        <text>Mo-molybdopterin + GTP + H(+) = Mo-molybdopterin guanine dinucleotide + diphosphate</text>
        <dbReference type="Rhea" id="RHEA:34243"/>
        <dbReference type="ChEBI" id="CHEBI:15378"/>
        <dbReference type="ChEBI" id="CHEBI:33019"/>
        <dbReference type="ChEBI" id="CHEBI:37565"/>
        <dbReference type="ChEBI" id="CHEBI:71302"/>
        <dbReference type="ChEBI" id="CHEBI:71310"/>
        <dbReference type="EC" id="2.7.7.77"/>
    </reaction>
</comment>
<dbReference type="OrthoDB" id="9788394at2"/>
<evidence type="ECO:0000256" key="6">
    <source>
        <dbReference type="ARBA" id="ARBA00023134"/>
    </source>
</evidence>
<reference evidence="10 11" key="1">
    <citation type="submission" date="2017-03" db="EMBL/GenBank/DDBJ databases">
        <title>New species Polynucleobacter sp. MWH-EgelM1-30-B4.</title>
        <authorList>
            <person name="Hahn M.W."/>
        </authorList>
    </citation>
    <scope>NUCLEOTIDE SEQUENCE [LARGE SCALE GENOMIC DNA]</scope>
    <source>
        <strain evidence="10 11">MWH-EgelM1-30-B4</strain>
    </source>
</reference>
<dbReference type="Pfam" id="PF12804">
    <property type="entry name" value="NTP_transf_3"/>
    <property type="match status" value="1"/>
</dbReference>
<dbReference type="HAMAP" id="MF_00316">
    <property type="entry name" value="MobA"/>
    <property type="match status" value="1"/>
</dbReference>
<feature type="binding site" evidence="8">
    <location>
        <begin position="12"/>
        <end position="14"/>
    </location>
    <ligand>
        <name>GTP</name>
        <dbReference type="ChEBI" id="CHEBI:37565"/>
    </ligand>
</feature>